<dbReference type="EC" id="2.7.7.-" evidence="8"/>
<comment type="catalytic activity">
    <reaction evidence="8">
        <text>L-tyrosyl-[protein] + UTP = O-(5'-uridylyl)-L-tyrosyl-[protein] + diphosphate</text>
        <dbReference type="Rhea" id="RHEA:83887"/>
        <dbReference type="Rhea" id="RHEA-COMP:10136"/>
        <dbReference type="Rhea" id="RHEA-COMP:20238"/>
        <dbReference type="ChEBI" id="CHEBI:33019"/>
        <dbReference type="ChEBI" id="CHEBI:46398"/>
        <dbReference type="ChEBI" id="CHEBI:46858"/>
        <dbReference type="ChEBI" id="CHEBI:90602"/>
    </reaction>
</comment>
<comment type="catalytic activity">
    <reaction evidence="8">
        <text>L-seryl-[protein] + UTP = O-(5'-uridylyl)-L-seryl-[protein] + diphosphate</text>
        <dbReference type="Rhea" id="RHEA:64604"/>
        <dbReference type="Rhea" id="RHEA-COMP:9863"/>
        <dbReference type="Rhea" id="RHEA-COMP:16635"/>
        <dbReference type="ChEBI" id="CHEBI:29999"/>
        <dbReference type="ChEBI" id="CHEBI:33019"/>
        <dbReference type="ChEBI" id="CHEBI:46398"/>
        <dbReference type="ChEBI" id="CHEBI:156051"/>
    </reaction>
</comment>
<comment type="catalytic activity">
    <reaction evidence="8">
        <text>L-histidyl-[protein] + UTP = N(tele)-(5'-uridylyl)-L-histidyl-[protein] + diphosphate</text>
        <dbReference type="Rhea" id="RHEA:83891"/>
        <dbReference type="Rhea" id="RHEA-COMP:9745"/>
        <dbReference type="Rhea" id="RHEA-COMP:20239"/>
        <dbReference type="ChEBI" id="CHEBI:29979"/>
        <dbReference type="ChEBI" id="CHEBI:33019"/>
        <dbReference type="ChEBI" id="CHEBI:46398"/>
        <dbReference type="ChEBI" id="CHEBI:233474"/>
    </reaction>
</comment>
<dbReference type="GO" id="GO:0000287">
    <property type="term" value="F:magnesium ion binding"/>
    <property type="evidence" value="ECO:0007669"/>
    <property type="project" value="UniProtKB-UniRule"/>
</dbReference>
<evidence type="ECO:0000313" key="10">
    <source>
        <dbReference type="Proteomes" id="UP000295781"/>
    </source>
</evidence>
<feature type="binding site" evidence="8">
    <location>
        <position position="109"/>
    </location>
    <ligand>
        <name>ATP</name>
        <dbReference type="ChEBI" id="CHEBI:30616"/>
    </ligand>
</feature>
<dbReference type="Proteomes" id="UP000295781">
    <property type="component" value="Chromosome"/>
</dbReference>
<feature type="active site" description="Proton acceptor" evidence="8">
    <location>
        <position position="248"/>
    </location>
</feature>
<feature type="binding site" evidence="8">
    <location>
        <position position="172"/>
    </location>
    <ligand>
        <name>ATP</name>
        <dbReference type="ChEBI" id="CHEBI:30616"/>
    </ligand>
</feature>
<feature type="binding site" evidence="8">
    <location>
        <position position="258"/>
    </location>
    <ligand>
        <name>Mg(2+)</name>
        <dbReference type="ChEBI" id="CHEBI:18420"/>
    </ligand>
</feature>
<keyword evidence="2 8" id="KW-0808">Transferase</keyword>
<dbReference type="OrthoDB" id="9776281at2"/>
<comment type="catalytic activity">
    <reaction evidence="8">
        <text>L-seryl-[protein] + ATP = 3-O-(5'-adenylyl)-L-seryl-[protein] + diphosphate</text>
        <dbReference type="Rhea" id="RHEA:58120"/>
        <dbReference type="Rhea" id="RHEA-COMP:9863"/>
        <dbReference type="Rhea" id="RHEA-COMP:15073"/>
        <dbReference type="ChEBI" id="CHEBI:29999"/>
        <dbReference type="ChEBI" id="CHEBI:30616"/>
        <dbReference type="ChEBI" id="CHEBI:33019"/>
        <dbReference type="ChEBI" id="CHEBI:142516"/>
        <dbReference type="EC" id="2.7.7.108"/>
    </reaction>
</comment>
<comment type="cofactor">
    <cofactor evidence="8">
        <name>Mg(2+)</name>
        <dbReference type="ChEBI" id="CHEBI:18420"/>
    </cofactor>
    <cofactor evidence="8">
        <name>Mn(2+)</name>
        <dbReference type="ChEBI" id="CHEBI:29035"/>
    </cofactor>
</comment>
<gene>
    <name evidence="8" type="primary">ydiU</name>
    <name evidence="8" type="synonym">selO</name>
    <name evidence="9" type="ORF">SOCEGT47_001130</name>
</gene>
<feature type="binding site" evidence="8">
    <location>
        <position position="121"/>
    </location>
    <ligand>
        <name>ATP</name>
        <dbReference type="ChEBI" id="CHEBI:30616"/>
    </ligand>
</feature>
<dbReference type="AlphaFoldDB" id="A0A4P2PT88"/>
<dbReference type="GO" id="GO:0030145">
    <property type="term" value="F:manganese ion binding"/>
    <property type="evidence" value="ECO:0007669"/>
    <property type="project" value="UniProtKB-UniRule"/>
</dbReference>
<accession>A0A4P2PT88</accession>
<organism evidence="9 10">
    <name type="scientific">Sorangium cellulosum</name>
    <name type="common">Polyangium cellulosum</name>
    <dbReference type="NCBI Taxonomy" id="56"/>
    <lineage>
        <taxon>Bacteria</taxon>
        <taxon>Pseudomonadati</taxon>
        <taxon>Myxococcota</taxon>
        <taxon>Polyangia</taxon>
        <taxon>Polyangiales</taxon>
        <taxon>Polyangiaceae</taxon>
        <taxon>Sorangium</taxon>
    </lineage>
</organism>
<evidence type="ECO:0000256" key="3">
    <source>
        <dbReference type="ARBA" id="ARBA00022695"/>
    </source>
</evidence>
<evidence type="ECO:0000313" key="9">
    <source>
        <dbReference type="EMBL" id="AUX19661.1"/>
    </source>
</evidence>
<keyword evidence="8" id="KW-0464">Manganese</keyword>
<keyword evidence="7 8" id="KW-0460">Magnesium</keyword>
<feature type="binding site" evidence="8">
    <location>
        <position position="88"/>
    </location>
    <ligand>
        <name>ATP</name>
        <dbReference type="ChEBI" id="CHEBI:30616"/>
    </ligand>
</feature>
<keyword evidence="4 8" id="KW-0479">Metal-binding</keyword>
<proteinExistence type="inferred from homology"/>
<evidence type="ECO:0000256" key="5">
    <source>
        <dbReference type="ARBA" id="ARBA00022741"/>
    </source>
</evidence>
<comment type="function">
    <text evidence="8">Nucleotidyltransferase involved in the post-translational modification of proteins. It can catalyze the addition of adenosine monophosphate (AMP) or uridine monophosphate (UMP) to a protein, resulting in modifications known as AMPylation and UMPylation.</text>
</comment>
<keyword evidence="6 8" id="KW-0067">ATP-binding</keyword>
<dbReference type="PANTHER" id="PTHR32057:SF14">
    <property type="entry name" value="PROTEIN ADENYLYLTRANSFERASE SELO, MITOCHONDRIAL"/>
    <property type="match status" value="1"/>
</dbReference>
<protein>
    <recommendedName>
        <fullName evidence="8">Protein nucleotidyltransferase YdiU</fullName>
        <ecNumber evidence="8">2.7.7.-</ecNumber>
    </recommendedName>
    <alternativeName>
        <fullName evidence="8">Protein adenylyltransferase YdiU</fullName>
        <ecNumber evidence="8">2.7.7.108</ecNumber>
    </alternativeName>
    <alternativeName>
        <fullName evidence="8">Protein uridylyltransferase YdiU</fullName>
        <ecNumber evidence="8">2.7.7.-</ecNumber>
    </alternativeName>
</protein>
<comment type="similarity">
    <text evidence="1 8">Belongs to the SELO family.</text>
</comment>
<evidence type="ECO:0000256" key="6">
    <source>
        <dbReference type="ARBA" id="ARBA00022840"/>
    </source>
</evidence>
<dbReference type="EC" id="2.7.7.108" evidence="8"/>
<feature type="binding site" evidence="8">
    <location>
        <position position="89"/>
    </location>
    <ligand>
        <name>ATP</name>
        <dbReference type="ChEBI" id="CHEBI:30616"/>
    </ligand>
</feature>
<reference evidence="9 10" key="1">
    <citation type="submission" date="2015-09" db="EMBL/GenBank/DDBJ databases">
        <title>Sorangium comparison.</title>
        <authorList>
            <person name="Zaburannyi N."/>
            <person name="Bunk B."/>
            <person name="Overmann J."/>
            <person name="Mueller R."/>
        </authorList>
    </citation>
    <scope>NUCLEOTIDE SEQUENCE [LARGE SCALE GENOMIC DNA]</scope>
    <source>
        <strain evidence="9 10">So ceGT47</strain>
    </source>
</reference>
<dbReference type="PANTHER" id="PTHR32057">
    <property type="entry name" value="PROTEIN ADENYLYLTRANSFERASE SELO, MITOCHONDRIAL"/>
    <property type="match status" value="1"/>
</dbReference>
<sequence>MKLAFDNTYARLPDRFYARVSPARVRAPRVVKVNRALAAELGLDADQLASAEGAEVLAGNALPEGAEPIALAYAGHQFGSFVGQLGDGRAILLGEVVGTDGRRRDLQLKGAGRTPFSRGGDGRAALGPVLREYVVSEAMAALGVPTTRALAAVTTGEPVYREEVLPGAVLTRVAASHLRVGTFQFFAARDDREALSTLASYALSRHYPEAMGSGNDALALLDRVIEAQASLVARWLGVGFVHGVMNTDNTSISGETLDYGPCAFLDEYDPRKKFSSIDRGGRYAFGNQPRIAQWNMARLAEALLPLLADDEQEAVRLATERVQGFAPLFVAAHGRVLRAKLGLEREEEGDLALAADLLERLASNGVDYTVFFRRLCAAAADPVADADVASLFAEPGAYRDWAEAWRRRLAREDAARGDDGTRARAMRLVNPAFIPRNHRIEALIQAAVLREDFAPFETFVRALERPYDDQPELAHLSEPPLPDERVQATFCGT</sequence>
<feature type="binding site" evidence="8">
    <location>
        <position position="179"/>
    </location>
    <ligand>
        <name>ATP</name>
        <dbReference type="ChEBI" id="CHEBI:30616"/>
    </ligand>
</feature>
<evidence type="ECO:0000256" key="2">
    <source>
        <dbReference type="ARBA" id="ARBA00022679"/>
    </source>
</evidence>
<dbReference type="Pfam" id="PF02696">
    <property type="entry name" value="SelO"/>
    <property type="match status" value="1"/>
</dbReference>
<feature type="binding site" evidence="8">
    <location>
        <position position="86"/>
    </location>
    <ligand>
        <name>ATP</name>
        <dbReference type="ChEBI" id="CHEBI:30616"/>
    </ligand>
</feature>
<evidence type="ECO:0000256" key="1">
    <source>
        <dbReference type="ARBA" id="ARBA00009747"/>
    </source>
</evidence>
<evidence type="ECO:0000256" key="8">
    <source>
        <dbReference type="HAMAP-Rule" id="MF_00692"/>
    </source>
</evidence>
<comment type="catalytic activity">
    <reaction evidence="8">
        <text>L-tyrosyl-[protein] + ATP = O-(5'-adenylyl)-L-tyrosyl-[protein] + diphosphate</text>
        <dbReference type="Rhea" id="RHEA:54288"/>
        <dbReference type="Rhea" id="RHEA-COMP:10136"/>
        <dbReference type="Rhea" id="RHEA-COMP:13846"/>
        <dbReference type="ChEBI" id="CHEBI:30616"/>
        <dbReference type="ChEBI" id="CHEBI:33019"/>
        <dbReference type="ChEBI" id="CHEBI:46858"/>
        <dbReference type="ChEBI" id="CHEBI:83624"/>
        <dbReference type="EC" id="2.7.7.108"/>
    </reaction>
</comment>
<feature type="binding site" evidence="8">
    <location>
        <position position="258"/>
    </location>
    <ligand>
        <name>ATP</name>
        <dbReference type="ChEBI" id="CHEBI:30616"/>
    </ligand>
</feature>
<dbReference type="GO" id="GO:0005524">
    <property type="term" value="F:ATP binding"/>
    <property type="evidence" value="ECO:0007669"/>
    <property type="project" value="UniProtKB-UniRule"/>
</dbReference>
<name>A0A4P2PT88_SORCE</name>
<feature type="binding site" evidence="8">
    <location>
        <position position="122"/>
    </location>
    <ligand>
        <name>ATP</name>
        <dbReference type="ChEBI" id="CHEBI:30616"/>
    </ligand>
</feature>
<dbReference type="GO" id="GO:0070733">
    <property type="term" value="F:AMPylase activity"/>
    <property type="evidence" value="ECO:0007669"/>
    <property type="project" value="UniProtKB-EC"/>
</dbReference>
<dbReference type="RefSeq" id="WP_129344285.1">
    <property type="nucleotide sequence ID" value="NZ_CP012670.1"/>
</dbReference>
<evidence type="ECO:0000256" key="7">
    <source>
        <dbReference type="ARBA" id="ARBA00022842"/>
    </source>
</evidence>
<dbReference type="NCBIfam" id="NF000658">
    <property type="entry name" value="PRK00029.1"/>
    <property type="match status" value="1"/>
</dbReference>
<dbReference type="EMBL" id="CP012670">
    <property type="protein sequence ID" value="AUX19661.1"/>
    <property type="molecule type" value="Genomic_DNA"/>
</dbReference>
<keyword evidence="3 8" id="KW-0548">Nucleotidyltransferase</keyword>
<comment type="catalytic activity">
    <reaction evidence="8">
        <text>L-threonyl-[protein] + ATP = 3-O-(5'-adenylyl)-L-threonyl-[protein] + diphosphate</text>
        <dbReference type="Rhea" id="RHEA:54292"/>
        <dbReference type="Rhea" id="RHEA-COMP:11060"/>
        <dbReference type="Rhea" id="RHEA-COMP:13847"/>
        <dbReference type="ChEBI" id="CHEBI:30013"/>
        <dbReference type="ChEBI" id="CHEBI:30616"/>
        <dbReference type="ChEBI" id="CHEBI:33019"/>
        <dbReference type="ChEBI" id="CHEBI:138113"/>
        <dbReference type="EC" id="2.7.7.108"/>
    </reaction>
</comment>
<feature type="binding site" evidence="8">
    <location>
        <position position="249"/>
    </location>
    <ligand>
        <name>Mg(2+)</name>
        <dbReference type="ChEBI" id="CHEBI:18420"/>
    </ligand>
</feature>
<dbReference type="InterPro" id="IPR003846">
    <property type="entry name" value="SelO"/>
</dbReference>
<keyword evidence="5 8" id="KW-0547">Nucleotide-binding</keyword>
<dbReference type="HAMAP" id="MF_00692">
    <property type="entry name" value="SelO"/>
    <property type="match status" value="1"/>
</dbReference>
<evidence type="ECO:0000256" key="4">
    <source>
        <dbReference type="ARBA" id="ARBA00022723"/>
    </source>
</evidence>